<accession>A0A7S6G5A0</accession>
<dbReference type="Pfam" id="PF16694">
    <property type="entry name" value="Cytochrome_P460"/>
    <property type="match status" value="1"/>
</dbReference>
<dbReference type="Gene3D" id="3.50.70.20">
    <property type="entry name" value="Cytochrome P460"/>
    <property type="match status" value="1"/>
</dbReference>
<keyword evidence="1" id="KW-0732">Signal</keyword>
<name>A0A7S6G5A0_PSEAI</name>
<dbReference type="RefSeq" id="WP_199866720.1">
    <property type="nucleotide sequence ID" value="NZ_CP081348.1"/>
</dbReference>
<sequence length="223" mass="24257">MTMTPMTTIFGHRITASTPAKALACSIVALSALTAGSAVGADAAKPKNSAYPQIEYAPEFNAKGELVQPVDFRQWVFIGAPLTPHGLNNGKANFPEFHNVYVQPSAFKAYRATGKWPEGTMMVKELQLVDGPAEFPDGSRFEPSGRGYFPGPVNGLDVSVKDSKRFAETKNWGYFNFNHSAPPYLKAASLRPVGECAGCHMANADEDMVYVKLYKPILNPLPR</sequence>
<evidence type="ECO:0000259" key="2">
    <source>
        <dbReference type="Pfam" id="PF16694"/>
    </source>
</evidence>
<dbReference type="CDD" id="cd20751">
    <property type="entry name" value="cyt_P460_Ne-like"/>
    <property type="match status" value="1"/>
</dbReference>
<organism evidence="4">
    <name type="scientific">Pseudomonas aeruginosa</name>
    <dbReference type="NCBI Taxonomy" id="287"/>
    <lineage>
        <taxon>Bacteria</taxon>
        <taxon>Pseudomonadati</taxon>
        <taxon>Pseudomonadota</taxon>
        <taxon>Gammaproteobacteria</taxon>
        <taxon>Pseudomonadales</taxon>
        <taxon>Pseudomonadaceae</taxon>
        <taxon>Pseudomonas</taxon>
    </lineage>
</organism>
<feature type="chain" id="PRO_5033598621" evidence="1">
    <location>
        <begin position="41"/>
        <end position="223"/>
    </location>
</feature>
<geneLocation type="plasmid" evidence="4">
    <name>pSE5416-KPC</name>
</geneLocation>
<protein>
    <submittedName>
        <fullName evidence="4">Cytochrome P460</fullName>
    </submittedName>
</protein>
<geneLocation type="plasmid" evidence="3">
    <name>pSE5369-VIM</name>
</geneLocation>
<reference evidence="4" key="2">
    <citation type="submission" date="2019-12" db="EMBL/GenBank/DDBJ databases">
        <title>Compelete sequence of pSE5416-KPC.</title>
        <authorList>
            <person name="Zhou D."/>
        </authorList>
    </citation>
    <scope>NUCLEOTIDE SEQUENCE</scope>
    <source>
        <strain evidence="4">SE5416</strain>
        <plasmid evidence="4">pSE5416-KPC</plasmid>
    </source>
</reference>
<evidence type="ECO:0000256" key="1">
    <source>
        <dbReference type="SAM" id="SignalP"/>
    </source>
</evidence>
<dbReference type="EMBL" id="MN894888">
    <property type="protein sequence ID" value="QLG05061.1"/>
    <property type="molecule type" value="Genomic_DNA"/>
</dbReference>
<dbReference type="InterPro" id="IPR032033">
    <property type="entry name" value="Cytochrome_P460"/>
</dbReference>
<feature type="domain" description="Cytochrome P460" evidence="2">
    <location>
        <begin position="69"/>
        <end position="210"/>
    </location>
</feature>
<feature type="signal peptide" evidence="1">
    <location>
        <begin position="1"/>
        <end position="40"/>
    </location>
</feature>
<dbReference type="AlphaFoldDB" id="A0A7S6G5A0"/>
<dbReference type="EMBL" id="MN894887">
    <property type="protein sequence ID" value="QNI17590.1"/>
    <property type="molecule type" value="Genomic_DNA"/>
</dbReference>
<evidence type="ECO:0000313" key="3">
    <source>
        <dbReference type="EMBL" id="QLG05061.1"/>
    </source>
</evidence>
<keyword evidence="4" id="KW-0614">Plasmid</keyword>
<dbReference type="InterPro" id="IPR038142">
    <property type="entry name" value="Cytochrome_P460_sp"/>
</dbReference>
<evidence type="ECO:0000313" key="4">
    <source>
        <dbReference type="EMBL" id="QNI17590.1"/>
    </source>
</evidence>
<proteinExistence type="predicted"/>
<reference evidence="3" key="1">
    <citation type="submission" date="2019-12" db="EMBL/GenBank/DDBJ databases">
        <title>Compelete sequence of pSE5369-VIM.</title>
        <authorList>
            <person name="Zhou D."/>
        </authorList>
    </citation>
    <scope>NUCLEOTIDE SEQUENCE</scope>
    <source>
        <strain evidence="3">SE5369</strain>
        <plasmid evidence="3">pSE5369-VIM</plasmid>
    </source>
</reference>